<comment type="caution">
    <text evidence="4">The sequence shown here is derived from an EMBL/GenBank/DDBJ whole genome shotgun (WGS) entry which is preliminary data.</text>
</comment>
<dbReference type="Gene3D" id="6.10.250.2090">
    <property type="match status" value="1"/>
</dbReference>
<gene>
    <name evidence="4" type="ORF">COV10_02675</name>
</gene>
<evidence type="ECO:0000256" key="1">
    <source>
        <dbReference type="ARBA" id="ARBA00008164"/>
    </source>
</evidence>
<name>A0A2H0RFG3_9BACT</name>
<accession>A0A2H0RFG3</accession>
<feature type="region of interest" description="Disordered" evidence="2">
    <location>
        <begin position="247"/>
        <end position="266"/>
    </location>
</feature>
<comment type="similarity">
    <text evidence="1">Belongs to the band 7/mec-2 family.</text>
</comment>
<dbReference type="Pfam" id="PF01145">
    <property type="entry name" value="Band_7"/>
    <property type="match status" value="1"/>
</dbReference>
<dbReference type="PRINTS" id="PR00721">
    <property type="entry name" value="STOMATIN"/>
</dbReference>
<dbReference type="Gene3D" id="3.30.479.30">
    <property type="entry name" value="Band 7 domain"/>
    <property type="match status" value="1"/>
</dbReference>
<dbReference type="InterPro" id="IPR043202">
    <property type="entry name" value="Band-7_stomatin-like"/>
</dbReference>
<dbReference type="InterPro" id="IPR036013">
    <property type="entry name" value="Band_7/SPFH_dom_sf"/>
</dbReference>
<feature type="domain" description="Band 7" evidence="3">
    <location>
        <begin position="15"/>
        <end position="172"/>
    </location>
</feature>
<evidence type="ECO:0000256" key="2">
    <source>
        <dbReference type="SAM" id="MobiDB-lite"/>
    </source>
</evidence>
<protein>
    <recommendedName>
        <fullName evidence="3">Band 7 domain-containing protein</fullName>
    </recommendedName>
</protein>
<dbReference type="Proteomes" id="UP000228767">
    <property type="component" value="Unassembled WGS sequence"/>
</dbReference>
<dbReference type="InterPro" id="IPR001107">
    <property type="entry name" value="Band_7"/>
</dbReference>
<dbReference type="FunFam" id="3.30.479.30:FF:000004">
    <property type="entry name" value="Putative membrane protease family, stomatin"/>
    <property type="match status" value="1"/>
</dbReference>
<dbReference type="EMBL" id="PCYI01000019">
    <property type="protein sequence ID" value="PIR44764.1"/>
    <property type="molecule type" value="Genomic_DNA"/>
</dbReference>
<proteinExistence type="inferred from homology"/>
<dbReference type="SUPFAM" id="SSF117892">
    <property type="entry name" value="Band 7/SPFH domain"/>
    <property type="match status" value="1"/>
</dbReference>
<dbReference type="GO" id="GO:0005886">
    <property type="term" value="C:plasma membrane"/>
    <property type="evidence" value="ECO:0007669"/>
    <property type="project" value="InterPro"/>
</dbReference>
<dbReference type="CDD" id="cd08826">
    <property type="entry name" value="SPFH_eoslipins_u1"/>
    <property type="match status" value="1"/>
</dbReference>
<dbReference type="PANTHER" id="PTHR10264">
    <property type="entry name" value="BAND 7 PROTEIN-RELATED"/>
    <property type="match status" value="1"/>
</dbReference>
<organism evidence="4 5">
    <name type="scientific">Candidatus Vogelbacteria bacterium CG10_big_fil_rev_8_21_14_0_10_51_16</name>
    <dbReference type="NCBI Taxonomy" id="1975045"/>
    <lineage>
        <taxon>Bacteria</taxon>
        <taxon>Candidatus Vogeliibacteriota</taxon>
    </lineage>
</organism>
<dbReference type="PANTHER" id="PTHR10264:SF19">
    <property type="entry name" value="AT06885P-RELATED"/>
    <property type="match status" value="1"/>
</dbReference>
<reference evidence="4 5" key="1">
    <citation type="submission" date="2017-09" db="EMBL/GenBank/DDBJ databases">
        <title>Depth-based differentiation of microbial function through sediment-hosted aquifers and enrichment of novel symbionts in the deep terrestrial subsurface.</title>
        <authorList>
            <person name="Probst A.J."/>
            <person name="Ladd B."/>
            <person name="Jarett J.K."/>
            <person name="Geller-Mcgrath D.E."/>
            <person name="Sieber C.M."/>
            <person name="Emerson J.B."/>
            <person name="Anantharaman K."/>
            <person name="Thomas B.C."/>
            <person name="Malmstrom R."/>
            <person name="Stieglmeier M."/>
            <person name="Klingl A."/>
            <person name="Woyke T."/>
            <person name="Ryan C.M."/>
            <person name="Banfield J.F."/>
        </authorList>
    </citation>
    <scope>NUCLEOTIDE SEQUENCE [LARGE SCALE GENOMIC DNA]</scope>
    <source>
        <strain evidence="4">CG10_big_fil_rev_8_21_14_0_10_51_16</strain>
    </source>
</reference>
<evidence type="ECO:0000313" key="5">
    <source>
        <dbReference type="Proteomes" id="UP000228767"/>
    </source>
</evidence>
<evidence type="ECO:0000313" key="4">
    <source>
        <dbReference type="EMBL" id="PIR44764.1"/>
    </source>
</evidence>
<dbReference type="AlphaFoldDB" id="A0A2H0RFG3"/>
<dbReference type="GO" id="GO:0098552">
    <property type="term" value="C:side of membrane"/>
    <property type="evidence" value="ECO:0007669"/>
    <property type="project" value="UniProtKB-ARBA"/>
</dbReference>
<sequence>MTYSLAIIVVVVLLWTIRQVNQYERGVVLTLGRYTGMKEPGWRIIVPIFQSMKKVDIRVKAVDVPSQEAITKDNISISINAVIYYKITDAAKAILEVENFYYAISQLAQTTMRNVVGTTELDHLLANRDEVSAHIRQIIDAASDPWGIQVLNVELKDIGLNDEMKRVMGKQAEAEREKRAVIIKAEGEVAAAENMAKAARTLASAEGALHLRTLQTINDLSSDQSNTTIWMMPIEVLRAVDRLGRDENKPYSSGQGHGDIRQAVVQ</sequence>
<dbReference type="InterPro" id="IPR001972">
    <property type="entry name" value="Stomatin_HflK_fam"/>
</dbReference>
<dbReference type="SMART" id="SM00244">
    <property type="entry name" value="PHB"/>
    <property type="match status" value="1"/>
</dbReference>
<evidence type="ECO:0000259" key="3">
    <source>
        <dbReference type="SMART" id="SM00244"/>
    </source>
</evidence>